<name>A0A0H2RDI0_9AGAM</name>
<keyword evidence="1" id="KW-0812">Transmembrane</keyword>
<evidence type="ECO:0000313" key="3">
    <source>
        <dbReference type="EMBL" id="KLO09582.1"/>
    </source>
</evidence>
<sequence>MAQSPQPSPDVQALIIASGNGILQTKYTYAAAFAVMIYDHLITLDVEIEHIWRQKVTLLTVLFFMTRYYFLVSSSVLLFVFIDPLVSTSVCERLLWIIFIFIGAPLIALPNCIIILRIYAIYGRNKTLAIVLLIYIIAQAVGSLLIDMWFPITHLGNFEALGYSELDDVSTMRICVPIVSDKLPIAAKSLSQIMQAIFDTAALAMILVKARLRNGGGLIELVAKQGLAYYTLNAATYITWAFLLMFASPSYKNIISSIAAGLACISVNRLTLHLRSYSMSDSHDTDSDDGEIKFVQPSASTRRTSSRRRSWLGASTLEIPDEINVVSEGRFSSAATTLELRDFSNSGASTPQKLRGSDFEAYLSDCS</sequence>
<feature type="transmembrane region" description="Helical" evidence="1">
    <location>
        <begin position="56"/>
        <end position="82"/>
    </location>
</feature>
<keyword evidence="1" id="KW-0472">Membrane</keyword>
<accession>A0A0H2RDI0</accession>
<dbReference type="STRING" id="27342.A0A0H2RDI0"/>
<evidence type="ECO:0000313" key="4">
    <source>
        <dbReference type="Proteomes" id="UP000053477"/>
    </source>
</evidence>
<dbReference type="Pfam" id="PF20151">
    <property type="entry name" value="DUF6533"/>
    <property type="match status" value="1"/>
</dbReference>
<feature type="transmembrane region" description="Helical" evidence="1">
    <location>
        <begin position="128"/>
        <end position="150"/>
    </location>
</feature>
<keyword evidence="1" id="KW-1133">Transmembrane helix</keyword>
<protein>
    <recommendedName>
        <fullName evidence="2">DUF6533 domain-containing protein</fullName>
    </recommendedName>
</protein>
<dbReference type="Proteomes" id="UP000053477">
    <property type="component" value="Unassembled WGS sequence"/>
</dbReference>
<organism evidence="3 4">
    <name type="scientific">Schizopora paradoxa</name>
    <dbReference type="NCBI Taxonomy" id="27342"/>
    <lineage>
        <taxon>Eukaryota</taxon>
        <taxon>Fungi</taxon>
        <taxon>Dikarya</taxon>
        <taxon>Basidiomycota</taxon>
        <taxon>Agaricomycotina</taxon>
        <taxon>Agaricomycetes</taxon>
        <taxon>Hymenochaetales</taxon>
        <taxon>Schizoporaceae</taxon>
        <taxon>Schizopora</taxon>
    </lineage>
</organism>
<feature type="domain" description="DUF6533" evidence="2">
    <location>
        <begin position="27"/>
        <end position="71"/>
    </location>
</feature>
<reference evidence="3 4" key="1">
    <citation type="submission" date="2015-04" db="EMBL/GenBank/DDBJ databases">
        <title>Complete genome sequence of Schizopora paradoxa KUC8140, a cosmopolitan wood degrader in East Asia.</title>
        <authorList>
            <consortium name="DOE Joint Genome Institute"/>
            <person name="Min B."/>
            <person name="Park H."/>
            <person name="Jang Y."/>
            <person name="Kim J.-J."/>
            <person name="Kim K.H."/>
            <person name="Pangilinan J."/>
            <person name="Lipzen A."/>
            <person name="Riley R."/>
            <person name="Grigoriev I.V."/>
            <person name="Spatafora J.W."/>
            <person name="Choi I.-G."/>
        </authorList>
    </citation>
    <scope>NUCLEOTIDE SEQUENCE [LARGE SCALE GENOMIC DNA]</scope>
    <source>
        <strain evidence="3 4">KUC8140</strain>
    </source>
</reference>
<evidence type="ECO:0000256" key="1">
    <source>
        <dbReference type="SAM" id="Phobius"/>
    </source>
</evidence>
<feature type="transmembrane region" description="Helical" evidence="1">
    <location>
        <begin position="229"/>
        <end position="248"/>
    </location>
</feature>
<proteinExistence type="predicted"/>
<dbReference type="OrthoDB" id="2686513at2759"/>
<dbReference type="AlphaFoldDB" id="A0A0H2RDI0"/>
<gene>
    <name evidence="3" type="ORF">SCHPADRAFT_1000154</name>
</gene>
<dbReference type="EMBL" id="KQ086051">
    <property type="protein sequence ID" value="KLO09582.1"/>
    <property type="molecule type" value="Genomic_DNA"/>
</dbReference>
<keyword evidence="4" id="KW-1185">Reference proteome</keyword>
<dbReference type="InterPro" id="IPR045340">
    <property type="entry name" value="DUF6533"/>
</dbReference>
<evidence type="ECO:0000259" key="2">
    <source>
        <dbReference type="Pfam" id="PF20151"/>
    </source>
</evidence>
<dbReference type="InParanoid" id="A0A0H2RDI0"/>
<feature type="transmembrane region" description="Helical" evidence="1">
    <location>
        <begin position="94"/>
        <end position="116"/>
    </location>
</feature>